<evidence type="ECO:0000313" key="1">
    <source>
        <dbReference type="EMBL" id="MBX32144.1"/>
    </source>
</evidence>
<dbReference type="EMBL" id="GGEC01051660">
    <property type="protein sequence ID" value="MBX32144.1"/>
    <property type="molecule type" value="Transcribed_RNA"/>
</dbReference>
<name>A0A2P2MPI6_RHIMU</name>
<sequence length="44" mass="4751">MQFVDGEVTTRLLLQSLGSYFISSGSPTAVTHPDSNSIFSSFLL</sequence>
<organism evidence="1">
    <name type="scientific">Rhizophora mucronata</name>
    <name type="common">Asiatic mangrove</name>
    <dbReference type="NCBI Taxonomy" id="61149"/>
    <lineage>
        <taxon>Eukaryota</taxon>
        <taxon>Viridiplantae</taxon>
        <taxon>Streptophyta</taxon>
        <taxon>Embryophyta</taxon>
        <taxon>Tracheophyta</taxon>
        <taxon>Spermatophyta</taxon>
        <taxon>Magnoliopsida</taxon>
        <taxon>eudicotyledons</taxon>
        <taxon>Gunneridae</taxon>
        <taxon>Pentapetalae</taxon>
        <taxon>rosids</taxon>
        <taxon>fabids</taxon>
        <taxon>Malpighiales</taxon>
        <taxon>Rhizophoraceae</taxon>
        <taxon>Rhizophora</taxon>
    </lineage>
</organism>
<proteinExistence type="predicted"/>
<protein>
    <submittedName>
        <fullName evidence="1">Uncharacterized protein MANES_03G151700</fullName>
    </submittedName>
</protein>
<accession>A0A2P2MPI6</accession>
<dbReference type="AlphaFoldDB" id="A0A2P2MPI6"/>
<reference evidence="1" key="1">
    <citation type="submission" date="2018-02" db="EMBL/GenBank/DDBJ databases">
        <title>Rhizophora mucronata_Transcriptome.</title>
        <authorList>
            <person name="Meera S.P."/>
            <person name="Sreeshan A."/>
            <person name="Augustine A."/>
        </authorList>
    </citation>
    <scope>NUCLEOTIDE SEQUENCE</scope>
    <source>
        <tissue evidence="1">Leaf</tissue>
    </source>
</reference>